<dbReference type="PANTHER" id="PTHR43289:SF34">
    <property type="entry name" value="SERINE_THREONINE-PROTEIN KINASE YBDM-RELATED"/>
    <property type="match status" value="1"/>
</dbReference>
<organism evidence="8 9">
    <name type="scientific">Streptomyces venezuelae</name>
    <dbReference type="NCBI Taxonomy" id="54571"/>
    <lineage>
        <taxon>Bacteria</taxon>
        <taxon>Bacillati</taxon>
        <taxon>Actinomycetota</taxon>
        <taxon>Actinomycetes</taxon>
        <taxon>Kitasatosporales</taxon>
        <taxon>Streptomycetaceae</taxon>
        <taxon>Streptomyces</taxon>
    </lineage>
</organism>
<dbReference type="InterPro" id="IPR011009">
    <property type="entry name" value="Kinase-like_dom_sf"/>
</dbReference>
<dbReference type="InterPro" id="IPR008271">
    <property type="entry name" value="Ser/Thr_kinase_AS"/>
</dbReference>
<dbReference type="InterPro" id="IPR017441">
    <property type="entry name" value="Protein_kinase_ATP_BS"/>
</dbReference>
<dbReference type="Proteomes" id="UP000324101">
    <property type="component" value="Chromosome"/>
</dbReference>
<dbReference type="Pfam" id="PF00069">
    <property type="entry name" value="Pkinase"/>
    <property type="match status" value="1"/>
</dbReference>
<evidence type="ECO:0000256" key="5">
    <source>
        <dbReference type="PROSITE-ProRule" id="PRU10141"/>
    </source>
</evidence>
<dbReference type="GO" id="GO:0004674">
    <property type="term" value="F:protein serine/threonine kinase activity"/>
    <property type="evidence" value="ECO:0007669"/>
    <property type="project" value="UniProtKB-KW"/>
</dbReference>
<feature type="binding site" evidence="5">
    <location>
        <position position="43"/>
    </location>
    <ligand>
        <name>ATP</name>
        <dbReference type="ChEBI" id="CHEBI:30616"/>
    </ligand>
</feature>
<feature type="compositionally biased region" description="Pro residues" evidence="6">
    <location>
        <begin position="343"/>
        <end position="360"/>
    </location>
</feature>
<feature type="domain" description="Protein kinase" evidence="7">
    <location>
        <begin position="15"/>
        <end position="277"/>
    </location>
</feature>
<dbReference type="Gene3D" id="3.30.200.20">
    <property type="entry name" value="Phosphorylase Kinase, domain 1"/>
    <property type="match status" value="1"/>
</dbReference>
<evidence type="ECO:0000256" key="1">
    <source>
        <dbReference type="ARBA" id="ARBA00022679"/>
    </source>
</evidence>
<feature type="region of interest" description="Disordered" evidence="6">
    <location>
        <begin position="252"/>
        <end position="277"/>
    </location>
</feature>
<dbReference type="PROSITE" id="PS00107">
    <property type="entry name" value="PROTEIN_KINASE_ATP"/>
    <property type="match status" value="1"/>
</dbReference>
<dbReference type="EMBL" id="CP029189">
    <property type="protein sequence ID" value="QES58565.1"/>
    <property type="molecule type" value="Genomic_DNA"/>
</dbReference>
<feature type="compositionally biased region" description="Basic and acidic residues" evidence="6">
    <location>
        <begin position="252"/>
        <end position="265"/>
    </location>
</feature>
<evidence type="ECO:0000256" key="6">
    <source>
        <dbReference type="SAM" id="MobiDB-lite"/>
    </source>
</evidence>
<dbReference type="PANTHER" id="PTHR43289">
    <property type="entry name" value="MITOGEN-ACTIVATED PROTEIN KINASE KINASE KINASE 20-RELATED"/>
    <property type="match status" value="1"/>
</dbReference>
<dbReference type="PROSITE" id="PS00108">
    <property type="entry name" value="PROTEIN_KINASE_ST"/>
    <property type="match status" value="1"/>
</dbReference>
<evidence type="ECO:0000313" key="8">
    <source>
        <dbReference type="EMBL" id="QES58565.1"/>
    </source>
</evidence>
<keyword evidence="2 5" id="KW-0547">Nucleotide-binding</keyword>
<reference evidence="8 9" key="1">
    <citation type="submission" date="2018-05" db="EMBL/GenBank/DDBJ databases">
        <title>Streptomyces venezuelae.</title>
        <authorList>
            <person name="Kim W."/>
            <person name="Lee N."/>
            <person name="Cho B.-K."/>
        </authorList>
    </citation>
    <scope>NUCLEOTIDE SEQUENCE [LARGE SCALE GENOMIC DNA]</scope>
    <source>
        <strain evidence="8 9">ATCC 21018</strain>
    </source>
</reference>
<dbReference type="Gene3D" id="1.10.510.10">
    <property type="entry name" value="Transferase(Phosphotransferase) domain 1"/>
    <property type="match status" value="1"/>
</dbReference>
<dbReference type="GO" id="GO:0005524">
    <property type="term" value="F:ATP binding"/>
    <property type="evidence" value="ECO:0007669"/>
    <property type="project" value="UniProtKB-UniRule"/>
</dbReference>
<feature type="region of interest" description="Disordered" evidence="6">
    <location>
        <begin position="418"/>
        <end position="473"/>
    </location>
</feature>
<gene>
    <name evidence="8" type="ORF">DEJ51_34230</name>
</gene>
<dbReference type="PROSITE" id="PS50011">
    <property type="entry name" value="PROTEIN_KINASE_DOM"/>
    <property type="match status" value="1"/>
</dbReference>
<dbReference type="SMART" id="SM00220">
    <property type="entry name" value="S_TKc"/>
    <property type="match status" value="1"/>
</dbReference>
<evidence type="ECO:0000256" key="3">
    <source>
        <dbReference type="ARBA" id="ARBA00022777"/>
    </source>
</evidence>
<accession>A0A5P2DTN5</accession>
<dbReference type="OrthoDB" id="4330169at2"/>
<dbReference type="SUPFAM" id="SSF56112">
    <property type="entry name" value="Protein kinase-like (PK-like)"/>
    <property type="match status" value="1"/>
</dbReference>
<dbReference type="InterPro" id="IPR000719">
    <property type="entry name" value="Prot_kinase_dom"/>
</dbReference>
<name>A0A5P2DTN5_STRVZ</name>
<protein>
    <submittedName>
        <fullName evidence="8">Serine/threonine protein kinase</fullName>
    </submittedName>
</protein>
<dbReference type="AlphaFoldDB" id="A0A5P2DTN5"/>
<evidence type="ECO:0000256" key="2">
    <source>
        <dbReference type="ARBA" id="ARBA00022741"/>
    </source>
</evidence>
<dbReference type="RefSeq" id="WP_150261570.1">
    <property type="nucleotide sequence ID" value="NZ_CP029189.1"/>
</dbReference>
<evidence type="ECO:0000313" key="9">
    <source>
        <dbReference type="Proteomes" id="UP000324101"/>
    </source>
</evidence>
<keyword evidence="4 5" id="KW-0067">ATP-binding</keyword>
<dbReference type="CDD" id="cd14014">
    <property type="entry name" value="STKc_PknB_like"/>
    <property type="match status" value="1"/>
</dbReference>
<sequence>MESLRPGDPLEIGGYRLLARLGSGGMGEVFLARTASGRALALKTVHRELSLEADFAHRFDREIRTSDRVRSPWTVSVVDFSAPGASPQWLATEYVPAPSLGDWVRERGPLEAPAVRRLGQELSAALVSVRAAGVVHRDIKPANVLLGAERPFLIDFGIARTVRDPRHTRTGTVIGTPGFLAPEQATGAVAGAAADVFSLASVLVYATTGRSPFLAGGEELDLPALLYRIVHDEPRLDGVPQPLRELVRECLAKDPQQRPGPEDMAARLGDGPEGSWSTAAPRALAAEAGRREAELRRLLALPRTASAAGVGAHGAPGTPGAHDTPAAPGLPAADGTPATPVAVPAPSPVPVSPPPLPSASPRPGVLAGASTPPYSPAPAERSAGQALLRSRGAGAVAGAVVVLAVAAFAVWYPDHRDEGNGDGGRGTASPASSSSGASSPGASSPAQPPGALPAAWAGTWTGVGPGTPQADGVTRARTGEFSVTVTLNGGTVGELVGRQVSDVKELSTGRNLGCTEALRLQQFRGSGAVFKAVTSHPTDSAAVFECPRGNLYVLTMAEPDRLTLETEGAQSAGAPAALTRRP</sequence>
<feature type="compositionally biased region" description="Low complexity" evidence="6">
    <location>
        <begin position="427"/>
        <end position="445"/>
    </location>
</feature>
<feature type="region of interest" description="Disordered" evidence="6">
    <location>
        <begin position="308"/>
        <end position="380"/>
    </location>
</feature>
<proteinExistence type="predicted"/>
<evidence type="ECO:0000259" key="7">
    <source>
        <dbReference type="PROSITE" id="PS50011"/>
    </source>
</evidence>
<keyword evidence="1" id="KW-0808">Transferase</keyword>
<keyword evidence="3 8" id="KW-0418">Kinase</keyword>
<evidence type="ECO:0000256" key="4">
    <source>
        <dbReference type="ARBA" id="ARBA00022840"/>
    </source>
</evidence>
<keyword evidence="8" id="KW-0723">Serine/threonine-protein kinase</keyword>
<feature type="compositionally biased region" description="Low complexity" evidence="6">
    <location>
        <begin position="308"/>
        <end position="322"/>
    </location>
</feature>